<organism evidence="1">
    <name type="scientific">Darwinula stevensoni</name>
    <dbReference type="NCBI Taxonomy" id="69355"/>
    <lineage>
        <taxon>Eukaryota</taxon>
        <taxon>Metazoa</taxon>
        <taxon>Ecdysozoa</taxon>
        <taxon>Arthropoda</taxon>
        <taxon>Crustacea</taxon>
        <taxon>Oligostraca</taxon>
        <taxon>Ostracoda</taxon>
        <taxon>Podocopa</taxon>
        <taxon>Podocopida</taxon>
        <taxon>Darwinulocopina</taxon>
        <taxon>Darwinuloidea</taxon>
        <taxon>Darwinulidae</taxon>
        <taxon>Darwinula</taxon>
    </lineage>
</organism>
<protein>
    <submittedName>
        <fullName evidence="1">Uncharacterized protein</fullName>
    </submittedName>
</protein>
<dbReference type="EMBL" id="CAJPEV010001693">
    <property type="protein sequence ID" value="CAG0893898.1"/>
    <property type="molecule type" value="Genomic_DNA"/>
</dbReference>
<dbReference type="EMBL" id="LR901210">
    <property type="protein sequence ID" value="CAD7248067.1"/>
    <property type="molecule type" value="Genomic_DNA"/>
</dbReference>
<dbReference type="Proteomes" id="UP000677054">
    <property type="component" value="Unassembled WGS sequence"/>
</dbReference>
<accession>A0A7R9A7L1</accession>
<evidence type="ECO:0000313" key="2">
    <source>
        <dbReference type="Proteomes" id="UP000677054"/>
    </source>
</evidence>
<feature type="non-terminal residue" evidence="1">
    <location>
        <position position="1"/>
    </location>
</feature>
<evidence type="ECO:0000313" key="1">
    <source>
        <dbReference type="EMBL" id="CAD7248067.1"/>
    </source>
</evidence>
<keyword evidence="2" id="KW-1185">Reference proteome</keyword>
<proteinExistence type="predicted"/>
<dbReference type="AlphaFoldDB" id="A0A7R9A7L1"/>
<sequence length="87" mass="9961">SFLSAGPAYMLRNVITTNIVLQKPRRLNPPGSFSSPDLCKAPFFHLLTQPPILLLQMLLDLDSSSLEYASFPLFFWVDYLYYLLVYA</sequence>
<reference evidence="1" key="1">
    <citation type="submission" date="2020-11" db="EMBL/GenBank/DDBJ databases">
        <authorList>
            <person name="Tran Van P."/>
        </authorList>
    </citation>
    <scope>NUCLEOTIDE SEQUENCE</scope>
</reference>
<name>A0A7R9A7L1_9CRUS</name>
<gene>
    <name evidence="1" type="ORF">DSTB1V02_LOCUS7890</name>
</gene>